<dbReference type="PROSITE" id="PS52015">
    <property type="entry name" value="TONB_CTD"/>
    <property type="match status" value="1"/>
</dbReference>
<evidence type="ECO:0000256" key="6">
    <source>
        <dbReference type="SAM" id="Phobius"/>
    </source>
</evidence>
<dbReference type="InterPro" id="IPR006260">
    <property type="entry name" value="TonB/TolA_C"/>
</dbReference>
<dbReference type="InterPro" id="IPR037682">
    <property type="entry name" value="TonB_C"/>
</dbReference>
<dbReference type="RefSeq" id="WP_190787864.1">
    <property type="nucleotide sequence ID" value="NZ_JACXLC010000001.1"/>
</dbReference>
<feature type="region of interest" description="Disordered" evidence="5">
    <location>
        <begin position="58"/>
        <end position="77"/>
    </location>
</feature>
<accession>A0ABR8KVH2</accession>
<dbReference type="NCBIfam" id="TIGR01352">
    <property type="entry name" value="tonB_Cterm"/>
    <property type="match status" value="1"/>
</dbReference>
<evidence type="ECO:0000256" key="1">
    <source>
        <dbReference type="ARBA" id="ARBA00004167"/>
    </source>
</evidence>
<evidence type="ECO:0000256" key="4">
    <source>
        <dbReference type="ARBA" id="ARBA00023136"/>
    </source>
</evidence>
<keyword evidence="3 6" id="KW-1133">Transmembrane helix</keyword>
<comment type="subcellular location">
    <subcellularLocation>
        <location evidence="1">Membrane</location>
        <topology evidence="1">Single-pass membrane protein</topology>
    </subcellularLocation>
</comment>
<evidence type="ECO:0000256" key="3">
    <source>
        <dbReference type="ARBA" id="ARBA00022989"/>
    </source>
</evidence>
<dbReference type="Proteomes" id="UP000635384">
    <property type="component" value="Unassembled WGS sequence"/>
</dbReference>
<comment type="caution">
    <text evidence="8">The sequence shown here is derived from an EMBL/GenBank/DDBJ whole genome shotgun (WGS) entry which is preliminary data.</text>
</comment>
<keyword evidence="4 6" id="KW-0472">Membrane</keyword>
<keyword evidence="9" id="KW-1185">Reference proteome</keyword>
<evidence type="ECO:0000256" key="2">
    <source>
        <dbReference type="ARBA" id="ARBA00022692"/>
    </source>
</evidence>
<feature type="transmembrane region" description="Helical" evidence="6">
    <location>
        <begin position="12"/>
        <end position="35"/>
    </location>
</feature>
<feature type="region of interest" description="Disordered" evidence="5">
    <location>
        <begin position="123"/>
        <end position="143"/>
    </location>
</feature>
<keyword evidence="2 6" id="KW-0812">Transmembrane</keyword>
<evidence type="ECO:0000256" key="5">
    <source>
        <dbReference type="SAM" id="MobiDB-lite"/>
    </source>
</evidence>
<dbReference type="SUPFAM" id="SSF74653">
    <property type="entry name" value="TolA/TonB C-terminal domain"/>
    <property type="match status" value="1"/>
</dbReference>
<feature type="domain" description="TonB C-terminal" evidence="7">
    <location>
        <begin position="134"/>
        <end position="227"/>
    </location>
</feature>
<evidence type="ECO:0000259" key="7">
    <source>
        <dbReference type="PROSITE" id="PS52015"/>
    </source>
</evidence>
<protein>
    <submittedName>
        <fullName evidence="8">TonB family protein</fullName>
    </submittedName>
</protein>
<proteinExistence type="predicted"/>
<dbReference type="EMBL" id="JACXLC010000001">
    <property type="protein sequence ID" value="MBD2842404.1"/>
    <property type="molecule type" value="Genomic_DNA"/>
</dbReference>
<evidence type="ECO:0000313" key="8">
    <source>
        <dbReference type="EMBL" id="MBD2842404.1"/>
    </source>
</evidence>
<sequence length="227" mass="24458">MSYAQTANRANPLAMIGALGVPAGVGAVLVVGLAVKAVIPEIVENPDTYDVTVIEPEIDPPVTPDEPQTEQTREVTPTYETRVETPFDFEYDPVPTKPIDSLPEIGADTFGPVEVGGPIGQATPSPALPDPIKASPRGNPGRWVTDSDYRSRWVREEMSGVASFALTIDRKGKVSDCTITKSSGHAPLDEATCKLIQRRAQFEPAKDSYGNPIAGTYRNSINWKLPN</sequence>
<organism evidence="8 9">
    <name type="scientific">Erythrobacter rubeus</name>
    <dbReference type="NCBI Taxonomy" id="2760803"/>
    <lineage>
        <taxon>Bacteria</taxon>
        <taxon>Pseudomonadati</taxon>
        <taxon>Pseudomonadota</taxon>
        <taxon>Alphaproteobacteria</taxon>
        <taxon>Sphingomonadales</taxon>
        <taxon>Erythrobacteraceae</taxon>
        <taxon>Erythrobacter/Porphyrobacter group</taxon>
        <taxon>Erythrobacter</taxon>
    </lineage>
</organism>
<name>A0ABR8KVH2_9SPHN</name>
<dbReference type="Pfam" id="PF03544">
    <property type="entry name" value="TonB_C"/>
    <property type="match status" value="1"/>
</dbReference>
<reference evidence="8 9" key="1">
    <citation type="submission" date="2020-09" db="EMBL/GenBank/DDBJ databases">
        <authorList>
            <person name="Yoon J.-W."/>
        </authorList>
    </citation>
    <scope>NUCLEOTIDE SEQUENCE [LARGE SCALE GENOMIC DNA]</scope>
    <source>
        <strain evidence="8 9">KMU-140</strain>
    </source>
</reference>
<dbReference type="Gene3D" id="3.30.1150.10">
    <property type="match status" value="1"/>
</dbReference>
<evidence type="ECO:0000313" key="9">
    <source>
        <dbReference type="Proteomes" id="UP000635384"/>
    </source>
</evidence>
<gene>
    <name evidence="8" type="ORF">IB285_09060</name>
</gene>